<evidence type="ECO:0000256" key="7">
    <source>
        <dbReference type="ARBA" id="ARBA00023012"/>
    </source>
</evidence>
<keyword evidence="8" id="KW-0472">Membrane</keyword>
<keyword evidence="8" id="KW-1133">Transmembrane helix</keyword>
<protein>
    <recommendedName>
        <fullName evidence="3">histidine kinase</fullName>
        <ecNumber evidence="3">2.7.13.3</ecNumber>
    </recommendedName>
</protein>
<evidence type="ECO:0000256" key="8">
    <source>
        <dbReference type="SAM" id="Phobius"/>
    </source>
</evidence>
<proteinExistence type="predicted"/>
<evidence type="ECO:0000256" key="1">
    <source>
        <dbReference type="ARBA" id="ARBA00000085"/>
    </source>
</evidence>
<keyword evidence="4" id="KW-0597">Phosphoprotein</keyword>
<name>A0A3Q9J0S3_9MICO</name>
<evidence type="ECO:0000256" key="5">
    <source>
        <dbReference type="ARBA" id="ARBA00022679"/>
    </source>
</evidence>
<dbReference type="PRINTS" id="PR00344">
    <property type="entry name" value="BCTRLSENSOR"/>
</dbReference>
<feature type="domain" description="Histidine kinase" evidence="9">
    <location>
        <begin position="96"/>
        <end position="308"/>
    </location>
</feature>
<keyword evidence="5 10" id="KW-0808">Transferase</keyword>
<dbReference type="SMART" id="SM00387">
    <property type="entry name" value="HATPase_c"/>
    <property type="match status" value="1"/>
</dbReference>
<evidence type="ECO:0000313" key="11">
    <source>
        <dbReference type="Proteomes" id="UP000276888"/>
    </source>
</evidence>
<dbReference type="AlphaFoldDB" id="A0A3Q9J0S3"/>
<dbReference type="InterPro" id="IPR003594">
    <property type="entry name" value="HATPase_dom"/>
</dbReference>
<keyword evidence="7" id="KW-0902">Two-component regulatory system</keyword>
<evidence type="ECO:0000256" key="4">
    <source>
        <dbReference type="ARBA" id="ARBA00022553"/>
    </source>
</evidence>
<dbReference type="Gene3D" id="3.30.565.10">
    <property type="entry name" value="Histidine kinase-like ATPase, C-terminal domain"/>
    <property type="match status" value="1"/>
</dbReference>
<dbReference type="PANTHER" id="PTHR43047">
    <property type="entry name" value="TWO-COMPONENT HISTIDINE PROTEIN KINASE"/>
    <property type="match status" value="1"/>
</dbReference>
<dbReference type="OrthoDB" id="9786919at2"/>
<dbReference type="SUPFAM" id="SSF47384">
    <property type="entry name" value="Homodimeric domain of signal transducing histidine kinase"/>
    <property type="match status" value="1"/>
</dbReference>
<gene>
    <name evidence="10" type="primary">walK</name>
    <name evidence="10" type="ORF">CVS47_00524</name>
</gene>
<comment type="subcellular location">
    <subcellularLocation>
        <location evidence="2">Cell membrane</location>
    </subcellularLocation>
</comment>
<reference evidence="10 11" key="1">
    <citation type="submission" date="2018-08" db="EMBL/GenBank/DDBJ databases">
        <title>Microbacterium lemovicicum sp. nov., a bacterium isolated from a natural uranium-rich soil.</title>
        <authorList>
            <person name="ORTET P."/>
        </authorList>
    </citation>
    <scope>NUCLEOTIDE SEQUENCE [LARGE SCALE GENOMIC DNA]</scope>
    <source>
        <strain evidence="10 11">Viu22</strain>
    </source>
</reference>
<feature type="transmembrane region" description="Helical" evidence="8">
    <location>
        <begin position="38"/>
        <end position="61"/>
    </location>
</feature>
<dbReference type="GO" id="GO:0005886">
    <property type="term" value="C:plasma membrane"/>
    <property type="evidence" value="ECO:0007669"/>
    <property type="project" value="UniProtKB-SubCell"/>
</dbReference>
<dbReference type="Pfam" id="PF02518">
    <property type="entry name" value="HATPase_c"/>
    <property type="match status" value="1"/>
</dbReference>
<dbReference type="GO" id="GO:0000155">
    <property type="term" value="F:phosphorelay sensor kinase activity"/>
    <property type="evidence" value="ECO:0007669"/>
    <property type="project" value="InterPro"/>
</dbReference>
<dbReference type="InterPro" id="IPR036097">
    <property type="entry name" value="HisK_dim/P_sf"/>
</dbReference>
<evidence type="ECO:0000256" key="2">
    <source>
        <dbReference type="ARBA" id="ARBA00004236"/>
    </source>
</evidence>
<dbReference type="EC" id="2.7.13.3" evidence="3"/>
<dbReference type="PROSITE" id="PS50109">
    <property type="entry name" value="HIS_KIN"/>
    <property type="match status" value="1"/>
</dbReference>
<dbReference type="InterPro" id="IPR036890">
    <property type="entry name" value="HATPase_C_sf"/>
</dbReference>
<sequence length="322" mass="33725">MRRVRTAVVVLAPLLLAAVVALVLVVLGERRRLVVEVALPGVVVIVGAVAAAVVAIGLLVASARRRGARRREAARADGLADGREEERAARRRFLARLDHELKNPVTAIRATLAGAADPGVPLEGPLAVVDAQARRVAALVSDLRKLSEIETRPLETEPVVLEDLVNEAVAAVGQQRPDARGRVTVTVSRVPWPIPTLAADPDLLSLALDNVLGNAVKFADRGPIEVRVREDAGWAVVEVADTGRGVPPDAQAQVFDELARAENARDVPGSGIGLSLVRTILRRHGGDAQLLSREGAGTVVTLRLPIPPGAGGAATVGASRLP</sequence>
<organism evidence="10 11">
    <name type="scientific">Microbacterium lemovicicum</name>
    <dbReference type="NCBI Taxonomy" id="1072463"/>
    <lineage>
        <taxon>Bacteria</taxon>
        <taxon>Bacillati</taxon>
        <taxon>Actinomycetota</taxon>
        <taxon>Actinomycetes</taxon>
        <taxon>Micrococcales</taxon>
        <taxon>Microbacteriaceae</taxon>
        <taxon>Microbacterium</taxon>
    </lineage>
</organism>
<dbReference type="Pfam" id="PF00512">
    <property type="entry name" value="HisKA"/>
    <property type="match status" value="1"/>
</dbReference>
<dbReference type="KEGG" id="mlv:CVS47_00524"/>
<keyword evidence="6 10" id="KW-0418">Kinase</keyword>
<comment type="catalytic activity">
    <reaction evidence="1">
        <text>ATP + protein L-histidine = ADP + protein N-phospho-L-histidine.</text>
        <dbReference type="EC" id="2.7.13.3"/>
    </reaction>
</comment>
<keyword evidence="11" id="KW-1185">Reference proteome</keyword>
<dbReference type="InterPro" id="IPR005467">
    <property type="entry name" value="His_kinase_dom"/>
</dbReference>
<dbReference type="SUPFAM" id="SSF55874">
    <property type="entry name" value="ATPase domain of HSP90 chaperone/DNA topoisomerase II/histidine kinase"/>
    <property type="match status" value="1"/>
</dbReference>
<dbReference type="EMBL" id="CP031423">
    <property type="protein sequence ID" value="AZS35926.1"/>
    <property type="molecule type" value="Genomic_DNA"/>
</dbReference>
<evidence type="ECO:0000259" key="9">
    <source>
        <dbReference type="PROSITE" id="PS50109"/>
    </source>
</evidence>
<dbReference type="GO" id="GO:0009927">
    <property type="term" value="F:histidine phosphotransfer kinase activity"/>
    <property type="evidence" value="ECO:0007669"/>
    <property type="project" value="TreeGrafter"/>
</dbReference>
<accession>A0A3Q9J0S3</accession>
<dbReference type="InterPro" id="IPR003661">
    <property type="entry name" value="HisK_dim/P_dom"/>
</dbReference>
<dbReference type="PANTHER" id="PTHR43047:SF72">
    <property type="entry name" value="OSMOSENSING HISTIDINE PROTEIN KINASE SLN1"/>
    <property type="match status" value="1"/>
</dbReference>
<dbReference type="CDD" id="cd00082">
    <property type="entry name" value="HisKA"/>
    <property type="match status" value="1"/>
</dbReference>
<evidence type="ECO:0000313" key="10">
    <source>
        <dbReference type="EMBL" id="AZS35926.1"/>
    </source>
</evidence>
<dbReference type="Proteomes" id="UP000276888">
    <property type="component" value="Chromosome"/>
</dbReference>
<dbReference type="Gene3D" id="1.10.287.130">
    <property type="match status" value="1"/>
</dbReference>
<dbReference type="RefSeq" id="WP_127094687.1">
    <property type="nucleotide sequence ID" value="NZ_CP031423.1"/>
</dbReference>
<dbReference type="SMART" id="SM00388">
    <property type="entry name" value="HisKA"/>
    <property type="match status" value="1"/>
</dbReference>
<dbReference type="InterPro" id="IPR004358">
    <property type="entry name" value="Sig_transdc_His_kin-like_C"/>
</dbReference>
<keyword evidence="8" id="KW-0812">Transmembrane</keyword>
<evidence type="ECO:0000256" key="6">
    <source>
        <dbReference type="ARBA" id="ARBA00022777"/>
    </source>
</evidence>
<evidence type="ECO:0000256" key="3">
    <source>
        <dbReference type="ARBA" id="ARBA00012438"/>
    </source>
</evidence>